<dbReference type="AlphaFoldDB" id="A0A9P4PZF5"/>
<dbReference type="OrthoDB" id="5419179at2759"/>
<feature type="signal peptide" evidence="1">
    <location>
        <begin position="1"/>
        <end position="20"/>
    </location>
</feature>
<evidence type="ECO:0008006" key="4">
    <source>
        <dbReference type="Google" id="ProtNLM"/>
    </source>
</evidence>
<feature type="chain" id="PRO_5040485848" description="CHRD domain-containing protein" evidence="1">
    <location>
        <begin position="21"/>
        <end position="163"/>
    </location>
</feature>
<protein>
    <recommendedName>
        <fullName evidence="4">CHRD domain-containing protein</fullName>
    </recommendedName>
</protein>
<gene>
    <name evidence="2" type="ORF">K431DRAFT_315520</name>
</gene>
<evidence type="ECO:0000313" key="2">
    <source>
        <dbReference type="EMBL" id="KAF2717768.1"/>
    </source>
</evidence>
<organism evidence="2 3">
    <name type="scientific">Polychaeton citri CBS 116435</name>
    <dbReference type="NCBI Taxonomy" id="1314669"/>
    <lineage>
        <taxon>Eukaryota</taxon>
        <taxon>Fungi</taxon>
        <taxon>Dikarya</taxon>
        <taxon>Ascomycota</taxon>
        <taxon>Pezizomycotina</taxon>
        <taxon>Dothideomycetes</taxon>
        <taxon>Dothideomycetidae</taxon>
        <taxon>Capnodiales</taxon>
        <taxon>Capnodiaceae</taxon>
        <taxon>Polychaeton</taxon>
    </lineage>
</organism>
<sequence length="163" mass="17153">MKISTLLGLVGLNSLSLAHCHQDPLPFNVTYLFTARLALGAPAKPIPVPGGVRVAEPILNGTVSGPAINATIYPGLALPTIINNQTLQLPVIELYGVTDDGVSFHLHETGVGSPSEQMTRIELEIGGGSKYATLRNGFILATINPSEDRTLVIAKGYLVENVG</sequence>
<dbReference type="Gene3D" id="2.40.160.20">
    <property type="match status" value="1"/>
</dbReference>
<proteinExistence type="predicted"/>
<comment type="caution">
    <text evidence="2">The sequence shown here is derived from an EMBL/GenBank/DDBJ whole genome shotgun (WGS) entry which is preliminary data.</text>
</comment>
<name>A0A9P4PZF5_9PEZI</name>
<accession>A0A9P4PZF5</accession>
<dbReference type="Pfam" id="PF11578">
    <property type="entry name" value="DUF3237"/>
    <property type="match status" value="1"/>
</dbReference>
<dbReference type="EMBL" id="MU003837">
    <property type="protein sequence ID" value="KAF2717768.1"/>
    <property type="molecule type" value="Genomic_DNA"/>
</dbReference>
<evidence type="ECO:0000256" key="1">
    <source>
        <dbReference type="SAM" id="SignalP"/>
    </source>
</evidence>
<keyword evidence="1" id="KW-0732">Signal</keyword>
<keyword evidence="3" id="KW-1185">Reference proteome</keyword>
<dbReference type="Proteomes" id="UP000799441">
    <property type="component" value="Unassembled WGS sequence"/>
</dbReference>
<evidence type="ECO:0000313" key="3">
    <source>
        <dbReference type="Proteomes" id="UP000799441"/>
    </source>
</evidence>
<reference evidence="2" key="1">
    <citation type="journal article" date="2020" name="Stud. Mycol.">
        <title>101 Dothideomycetes genomes: a test case for predicting lifestyles and emergence of pathogens.</title>
        <authorList>
            <person name="Haridas S."/>
            <person name="Albert R."/>
            <person name="Binder M."/>
            <person name="Bloem J."/>
            <person name="Labutti K."/>
            <person name="Salamov A."/>
            <person name="Andreopoulos B."/>
            <person name="Baker S."/>
            <person name="Barry K."/>
            <person name="Bills G."/>
            <person name="Bluhm B."/>
            <person name="Cannon C."/>
            <person name="Castanera R."/>
            <person name="Culley D."/>
            <person name="Daum C."/>
            <person name="Ezra D."/>
            <person name="Gonzalez J."/>
            <person name="Henrissat B."/>
            <person name="Kuo A."/>
            <person name="Liang C."/>
            <person name="Lipzen A."/>
            <person name="Lutzoni F."/>
            <person name="Magnuson J."/>
            <person name="Mondo S."/>
            <person name="Nolan M."/>
            <person name="Ohm R."/>
            <person name="Pangilinan J."/>
            <person name="Park H.-J."/>
            <person name="Ramirez L."/>
            <person name="Alfaro M."/>
            <person name="Sun H."/>
            <person name="Tritt A."/>
            <person name="Yoshinaga Y."/>
            <person name="Zwiers L.-H."/>
            <person name="Turgeon B."/>
            <person name="Goodwin S."/>
            <person name="Spatafora J."/>
            <person name="Crous P."/>
            <person name="Grigoriev I."/>
        </authorList>
    </citation>
    <scope>NUCLEOTIDE SEQUENCE</scope>
    <source>
        <strain evidence="2">CBS 116435</strain>
    </source>
</reference>